<dbReference type="PANTHER" id="PTHR32089:SF112">
    <property type="entry name" value="LYSOZYME-LIKE PROTEIN-RELATED"/>
    <property type="match status" value="1"/>
</dbReference>
<accession>A0A381EG82</accession>
<evidence type="ECO:0000256" key="2">
    <source>
        <dbReference type="PROSITE-ProRule" id="PRU00284"/>
    </source>
</evidence>
<organism evidence="5 6">
    <name type="scientific">Campylobacter upsaliensis</name>
    <dbReference type="NCBI Taxonomy" id="28080"/>
    <lineage>
        <taxon>Bacteria</taxon>
        <taxon>Pseudomonadati</taxon>
        <taxon>Campylobacterota</taxon>
        <taxon>Epsilonproteobacteria</taxon>
        <taxon>Campylobacterales</taxon>
        <taxon>Campylobacteraceae</taxon>
        <taxon>Campylobacter</taxon>
    </lineage>
</organism>
<keyword evidence="1 2" id="KW-0807">Transducer</keyword>
<feature type="domain" description="Methyl-accepting transducer" evidence="4">
    <location>
        <begin position="506"/>
        <end position="706"/>
    </location>
</feature>
<dbReference type="Pfam" id="PF00015">
    <property type="entry name" value="MCPsignal"/>
    <property type="match status" value="1"/>
</dbReference>
<dbReference type="Gene3D" id="1.20.120.1530">
    <property type="match status" value="1"/>
</dbReference>
<evidence type="ECO:0000313" key="6">
    <source>
        <dbReference type="Proteomes" id="UP000254161"/>
    </source>
</evidence>
<keyword evidence="3" id="KW-1133">Transmembrane helix</keyword>
<dbReference type="PROSITE" id="PS50111">
    <property type="entry name" value="CHEMOTAXIS_TRANSDUC_2"/>
    <property type="match status" value="1"/>
</dbReference>
<dbReference type="Proteomes" id="UP000254161">
    <property type="component" value="Unassembled WGS sequence"/>
</dbReference>
<dbReference type="AlphaFoldDB" id="A0A381EG82"/>
<dbReference type="GO" id="GO:0016020">
    <property type="term" value="C:membrane"/>
    <property type="evidence" value="ECO:0007669"/>
    <property type="project" value="InterPro"/>
</dbReference>
<dbReference type="EMBL" id="UFUZ01000001">
    <property type="protein sequence ID" value="SUX26018.1"/>
    <property type="molecule type" value="Genomic_DNA"/>
</dbReference>
<dbReference type="InterPro" id="IPR004089">
    <property type="entry name" value="MCPsignal_dom"/>
</dbReference>
<feature type="transmembrane region" description="Helical" evidence="3">
    <location>
        <begin position="335"/>
        <end position="354"/>
    </location>
</feature>
<dbReference type="PANTHER" id="PTHR32089">
    <property type="entry name" value="METHYL-ACCEPTING CHEMOTAXIS PROTEIN MCPB"/>
    <property type="match status" value="1"/>
</dbReference>
<dbReference type="SUPFAM" id="SSF58104">
    <property type="entry name" value="Methyl-accepting chemotaxis protein (MCP) signaling domain"/>
    <property type="match status" value="1"/>
</dbReference>
<dbReference type="Gene3D" id="1.10.287.950">
    <property type="entry name" value="Methyl-accepting chemotaxis protein"/>
    <property type="match status" value="1"/>
</dbReference>
<keyword evidence="3" id="KW-0812">Transmembrane</keyword>
<evidence type="ECO:0000259" key="4">
    <source>
        <dbReference type="PROSITE" id="PS50111"/>
    </source>
</evidence>
<dbReference type="Gene3D" id="3.30.450.20">
    <property type="entry name" value="PAS domain"/>
    <property type="match status" value="1"/>
</dbReference>
<gene>
    <name evidence="5" type="primary">tsr_1</name>
    <name evidence="5" type="ORF">NCTC12264_00225</name>
</gene>
<proteinExistence type="predicted"/>
<protein>
    <submittedName>
        <fullName evidence="5">Methyl-accepting chemotaxis signal transduction protein</fullName>
    </submittedName>
</protein>
<evidence type="ECO:0000256" key="1">
    <source>
        <dbReference type="ARBA" id="ARBA00023224"/>
    </source>
</evidence>
<evidence type="ECO:0000256" key="3">
    <source>
        <dbReference type="SAM" id="Phobius"/>
    </source>
</evidence>
<keyword evidence="3" id="KW-0472">Membrane</keyword>
<evidence type="ECO:0000313" key="5">
    <source>
        <dbReference type="EMBL" id="SUX26018.1"/>
    </source>
</evidence>
<name>A0A381EG82_CAMUP</name>
<sequence>MFNSLNIGVKLVISMAITIILGLIVFVAVVSVQISQTMQSEAEKLALQASKRYANKIEGALNENIALIKANTRVITDSIKINGSFDIKDAESNIESIFESSSYASYGFVILNNNEFLNPENTVRKEYKSERGSFGMLFHDADLTKVSGLETLQFSEKIKDSPVIKRINSSVSGKDLDTIYIGIPAKLDFGKGEFIGINIAMPIFSPKGDYIGIVGYTFDFMDFADALLDKRLDLFEGDYRVLLAGDGTVAVHPNPDTLLKNVTEINKHSPESSAKVLEAVKTNHDIVIDGYTSPSGKTSFAAVASITTVGDSSYWSILTAMPKDSVLAPLHKIQFLFAILSIVFLAIVLFIVYFQVHRIIGRRLPVLVNALDSFFRYINHEKVEVRAITIRANDELGKMAAAINDNIKATKEGLDQDKQAVKESVTTVGIVENGDLTARITANPRNPQLIELKSVLNSLLDVLQAKVGKDMNKIQSIFEEFKSLDFRNKIENASGTVEVTTNALGEEIIKMLKQSSDFANSLADESTKLQNAVQNLTTSSNSQAASLEETAAALEEITSSMQNVSQKTSDVITQSEEIKNVTGIIGDIADQINLLALNAAIEAARAGEHGRGFAVVADEVRKLAERTQKSLSEIEANTNLLVQSINDMAESIKEQTAGITQINESVAQIDQTTKDNVEIANESAIISNTVSDIANNILEDVKKKKF</sequence>
<feature type="transmembrane region" description="Helical" evidence="3">
    <location>
        <begin position="12"/>
        <end position="34"/>
    </location>
</feature>
<reference evidence="5 6" key="1">
    <citation type="submission" date="2018-06" db="EMBL/GenBank/DDBJ databases">
        <authorList>
            <consortium name="Pathogen Informatics"/>
            <person name="Doyle S."/>
        </authorList>
    </citation>
    <scope>NUCLEOTIDE SEQUENCE [LARGE SCALE GENOMIC DNA]</scope>
    <source>
        <strain evidence="5 6">NCTC12264</strain>
    </source>
</reference>
<dbReference type="SMART" id="SM00283">
    <property type="entry name" value="MA"/>
    <property type="match status" value="1"/>
</dbReference>
<dbReference type="GO" id="GO:0007165">
    <property type="term" value="P:signal transduction"/>
    <property type="evidence" value="ECO:0007669"/>
    <property type="project" value="UniProtKB-KW"/>
</dbReference>
<dbReference type="RefSeq" id="WP_115628855.1">
    <property type="nucleotide sequence ID" value="NZ_UFUZ01000001.1"/>
</dbReference>